<dbReference type="EMBL" id="KQ971327">
    <property type="protein sequence ID" value="KYB28429.1"/>
    <property type="molecule type" value="Genomic_DNA"/>
</dbReference>
<sequence length="49" mass="5659">MSLDVTDNCMTPRHQVLSIKIDPLILQLGLVITPIWVNAHWILQYKTTK</sequence>
<accession>A0A139WKC5</accession>
<keyword evidence="1" id="KW-1133">Transmembrane helix</keyword>
<organism evidence="2 3">
    <name type="scientific">Tribolium castaneum</name>
    <name type="common">Red flour beetle</name>
    <dbReference type="NCBI Taxonomy" id="7070"/>
    <lineage>
        <taxon>Eukaryota</taxon>
        <taxon>Metazoa</taxon>
        <taxon>Ecdysozoa</taxon>
        <taxon>Arthropoda</taxon>
        <taxon>Hexapoda</taxon>
        <taxon>Insecta</taxon>
        <taxon>Pterygota</taxon>
        <taxon>Neoptera</taxon>
        <taxon>Endopterygota</taxon>
        <taxon>Coleoptera</taxon>
        <taxon>Polyphaga</taxon>
        <taxon>Cucujiformia</taxon>
        <taxon>Tenebrionidae</taxon>
        <taxon>Tenebrionidae incertae sedis</taxon>
        <taxon>Tribolium</taxon>
    </lineage>
</organism>
<evidence type="ECO:0000256" key="1">
    <source>
        <dbReference type="SAM" id="Phobius"/>
    </source>
</evidence>
<dbReference type="Proteomes" id="UP000007266">
    <property type="component" value="Linkage group 3"/>
</dbReference>
<keyword evidence="1" id="KW-0812">Transmembrane</keyword>
<feature type="transmembrane region" description="Helical" evidence="1">
    <location>
        <begin position="24"/>
        <end position="43"/>
    </location>
</feature>
<gene>
    <name evidence="2" type="primary">AUGUSTUS-3.0.2_32562</name>
    <name evidence="2" type="ORF">TcasGA2_TC032562</name>
</gene>
<reference evidence="2 3" key="2">
    <citation type="journal article" date="2010" name="Nucleic Acids Res.">
        <title>BeetleBase in 2010: revisions to provide comprehensive genomic information for Tribolium castaneum.</title>
        <authorList>
            <person name="Kim H.S."/>
            <person name="Murphy T."/>
            <person name="Xia J."/>
            <person name="Caragea D."/>
            <person name="Park Y."/>
            <person name="Beeman R.W."/>
            <person name="Lorenzen M.D."/>
            <person name="Butcher S."/>
            <person name="Manak J.R."/>
            <person name="Brown S.J."/>
        </authorList>
    </citation>
    <scope>GENOME REANNOTATION</scope>
    <source>
        <strain evidence="2 3">Georgia GA2</strain>
    </source>
</reference>
<evidence type="ECO:0000313" key="2">
    <source>
        <dbReference type="EMBL" id="KYB28429.1"/>
    </source>
</evidence>
<keyword evidence="3" id="KW-1185">Reference proteome</keyword>
<evidence type="ECO:0000313" key="3">
    <source>
        <dbReference type="Proteomes" id="UP000007266"/>
    </source>
</evidence>
<reference evidence="2 3" key="1">
    <citation type="journal article" date="2008" name="Nature">
        <title>The genome of the model beetle and pest Tribolium castaneum.</title>
        <authorList>
            <consortium name="Tribolium Genome Sequencing Consortium"/>
            <person name="Richards S."/>
            <person name="Gibbs R.A."/>
            <person name="Weinstock G.M."/>
            <person name="Brown S.J."/>
            <person name="Denell R."/>
            <person name="Beeman R.W."/>
            <person name="Gibbs R."/>
            <person name="Beeman R.W."/>
            <person name="Brown S.J."/>
            <person name="Bucher G."/>
            <person name="Friedrich M."/>
            <person name="Grimmelikhuijzen C.J."/>
            <person name="Klingler M."/>
            <person name="Lorenzen M."/>
            <person name="Richards S."/>
            <person name="Roth S."/>
            <person name="Schroder R."/>
            <person name="Tautz D."/>
            <person name="Zdobnov E.M."/>
            <person name="Muzny D."/>
            <person name="Gibbs R.A."/>
            <person name="Weinstock G.M."/>
            <person name="Attaway T."/>
            <person name="Bell S."/>
            <person name="Buhay C.J."/>
            <person name="Chandrabose M.N."/>
            <person name="Chavez D."/>
            <person name="Clerk-Blankenburg K.P."/>
            <person name="Cree A."/>
            <person name="Dao M."/>
            <person name="Davis C."/>
            <person name="Chacko J."/>
            <person name="Dinh H."/>
            <person name="Dugan-Rocha S."/>
            <person name="Fowler G."/>
            <person name="Garner T.T."/>
            <person name="Garnes J."/>
            <person name="Gnirke A."/>
            <person name="Hawes A."/>
            <person name="Hernandez J."/>
            <person name="Hines S."/>
            <person name="Holder M."/>
            <person name="Hume J."/>
            <person name="Jhangiani S.N."/>
            <person name="Joshi V."/>
            <person name="Khan Z.M."/>
            <person name="Jackson L."/>
            <person name="Kovar C."/>
            <person name="Kowis A."/>
            <person name="Lee S."/>
            <person name="Lewis L.R."/>
            <person name="Margolis J."/>
            <person name="Morgan M."/>
            <person name="Nazareth L.V."/>
            <person name="Nguyen N."/>
            <person name="Okwuonu G."/>
            <person name="Parker D."/>
            <person name="Richards S."/>
            <person name="Ruiz S.J."/>
            <person name="Santibanez J."/>
            <person name="Savard J."/>
            <person name="Scherer S.E."/>
            <person name="Schneider B."/>
            <person name="Sodergren E."/>
            <person name="Tautz D."/>
            <person name="Vattahil S."/>
            <person name="Villasana D."/>
            <person name="White C.S."/>
            <person name="Wright R."/>
            <person name="Park Y."/>
            <person name="Beeman R.W."/>
            <person name="Lord J."/>
            <person name="Oppert B."/>
            <person name="Lorenzen M."/>
            <person name="Brown S."/>
            <person name="Wang L."/>
            <person name="Savard J."/>
            <person name="Tautz D."/>
            <person name="Richards S."/>
            <person name="Weinstock G."/>
            <person name="Gibbs R.A."/>
            <person name="Liu Y."/>
            <person name="Worley K."/>
            <person name="Weinstock G."/>
            <person name="Elsik C.G."/>
            <person name="Reese J.T."/>
            <person name="Elhaik E."/>
            <person name="Landan G."/>
            <person name="Graur D."/>
            <person name="Arensburger P."/>
            <person name="Atkinson P."/>
            <person name="Beeman R.W."/>
            <person name="Beidler J."/>
            <person name="Brown S.J."/>
            <person name="Demuth J.P."/>
            <person name="Drury D.W."/>
            <person name="Du Y.Z."/>
            <person name="Fujiwara H."/>
            <person name="Lorenzen M."/>
            <person name="Maselli V."/>
            <person name="Osanai M."/>
            <person name="Park Y."/>
            <person name="Robertson H.M."/>
            <person name="Tu Z."/>
            <person name="Wang J.J."/>
            <person name="Wang S."/>
            <person name="Richards S."/>
            <person name="Song H."/>
            <person name="Zhang L."/>
            <person name="Sodergren E."/>
            <person name="Werner D."/>
            <person name="Stanke M."/>
            <person name="Morgenstern B."/>
            <person name="Solovyev V."/>
            <person name="Kosarev P."/>
            <person name="Brown G."/>
            <person name="Chen H.C."/>
            <person name="Ermolaeva O."/>
            <person name="Hlavina W."/>
            <person name="Kapustin Y."/>
            <person name="Kiryutin B."/>
            <person name="Kitts P."/>
            <person name="Maglott D."/>
            <person name="Pruitt K."/>
            <person name="Sapojnikov V."/>
            <person name="Souvorov A."/>
            <person name="Mackey A.J."/>
            <person name="Waterhouse R.M."/>
            <person name="Wyder S."/>
            <person name="Zdobnov E.M."/>
            <person name="Zdobnov E.M."/>
            <person name="Wyder S."/>
            <person name="Kriventseva E.V."/>
            <person name="Kadowaki T."/>
            <person name="Bork P."/>
            <person name="Aranda M."/>
            <person name="Bao R."/>
            <person name="Beermann A."/>
            <person name="Berns N."/>
            <person name="Bolognesi R."/>
            <person name="Bonneton F."/>
            <person name="Bopp D."/>
            <person name="Brown S.J."/>
            <person name="Bucher G."/>
            <person name="Butts T."/>
            <person name="Chaumot A."/>
            <person name="Denell R.E."/>
            <person name="Ferrier D.E."/>
            <person name="Friedrich M."/>
            <person name="Gordon C.M."/>
            <person name="Jindra M."/>
            <person name="Klingler M."/>
            <person name="Lan Q."/>
            <person name="Lattorff H.M."/>
            <person name="Laudet V."/>
            <person name="von Levetsow C."/>
            <person name="Liu Z."/>
            <person name="Lutz R."/>
            <person name="Lynch J.A."/>
            <person name="da Fonseca R.N."/>
            <person name="Posnien N."/>
            <person name="Reuter R."/>
            <person name="Roth S."/>
            <person name="Savard J."/>
            <person name="Schinko J.B."/>
            <person name="Schmitt C."/>
            <person name="Schoppmeier M."/>
            <person name="Schroder R."/>
            <person name="Shippy T.D."/>
            <person name="Simonnet F."/>
            <person name="Marques-Souza H."/>
            <person name="Tautz D."/>
            <person name="Tomoyasu Y."/>
            <person name="Trauner J."/>
            <person name="Van der Zee M."/>
            <person name="Vervoort M."/>
            <person name="Wittkopp N."/>
            <person name="Wimmer E.A."/>
            <person name="Yang X."/>
            <person name="Jones A.K."/>
            <person name="Sattelle D.B."/>
            <person name="Ebert P.R."/>
            <person name="Nelson D."/>
            <person name="Scott J.G."/>
            <person name="Beeman R.W."/>
            <person name="Muthukrishnan S."/>
            <person name="Kramer K.J."/>
            <person name="Arakane Y."/>
            <person name="Beeman R.W."/>
            <person name="Zhu Q."/>
            <person name="Hogenkamp D."/>
            <person name="Dixit R."/>
            <person name="Oppert B."/>
            <person name="Jiang H."/>
            <person name="Zou Z."/>
            <person name="Marshall J."/>
            <person name="Elpidina E."/>
            <person name="Vinokurov K."/>
            <person name="Oppert C."/>
            <person name="Zou Z."/>
            <person name="Evans J."/>
            <person name="Lu Z."/>
            <person name="Zhao P."/>
            <person name="Sumathipala N."/>
            <person name="Altincicek B."/>
            <person name="Vilcinskas A."/>
            <person name="Williams M."/>
            <person name="Hultmark D."/>
            <person name="Hetru C."/>
            <person name="Jiang H."/>
            <person name="Grimmelikhuijzen C.J."/>
            <person name="Hauser F."/>
            <person name="Cazzamali G."/>
            <person name="Williamson M."/>
            <person name="Park Y."/>
            <person name="Li B."/>
            <person name="Tanaka Y."/>
            <person name="Predel R."/>
            <person name="Neupert S."/>
            <person name="Schachtner J."/>
            <person name="Verleyen P."/>
            <person name="Raible F."/>
            <person name="Bork P."/>
            <person name="Friedrich M."/>
            <person name="Walden K.K."/>
            <person name="Robertson H.M."/>
            <person name="Angeli S."/>
            <person name="Foret S."/>
            <person name="Bucher G."/>
            <person name="Schuetz S."/>
            <person name="Maleszka R."/>
            <person name="Wimmer E.A."/>
            <person name="Beeman R.W."/>
            <person name="Lorenzen M."/>
            <person name="Tomoyasu Y."/>
            <person name="Miller S.C."/>
            <person name="Grossmann D."/>
            <person name="Bucher G."/>
        </authorList>
    </citation>
    <scope>NUCLEOTIDE SEQUENCE [LARGE SCALE GENOMIC DNA]</scope>
    <source>
        <strain evidence="2 3">Georgia GA2</strain>
    </source>
</reference>
<name>A0A139WKC5_TRICA</name>
<protein>
    <submittedName>
        <fullName evidence="2">Uncharacterized protein</fullName>
    </submittedName>
</protein>
<dbReference type="AlphaFoldDB" id="A0A139WKC5"/>
<dbReference type="InParanoid" id="A0A139WKC5"/>
<proteinExistence type="predicted"/>
<keyword evidence="1" id="KW-0472">Membrane</keyword>